<evidence type="ECO:0000313" key="2">
    <source>
        <dbReference type="Proteomes" id="UP001055811"/>
    </source>
</evidence>
<name>A0ACB9GYI3_CICIN</name>
<reference evidence="1 2" key="2">
    <citation type="journal article" date="2022" name="Mol. Ecol. Resour.">
        <title>The genomes of chicory, endive, great burdock and yacon provide insights into Asteraceae paleo-polyploidization history and plant inulin production.</title>
        <authorList>
            <person name="Fan W."/>
            <person name="Wang S."/>
            <person name="Wang H."/>
            <person name="Wang A."/>
            <person name="Jiang F."/>
            <person name="Liu H."/>
            <person name="Zhao H."/>
            <person name="Xu D."/>
            <person name="Zhang Y."/>
        </authorList>
    </citation>
    <scope>NUCLEOTIDE SEQUENCE [LARGE SCALE GENOMIC DNA]</scope>
    <source>
        <strain evidence="2">cv. Punajuju</strain>
        <tissue evidence="1">Leaves</tissue>
    </source>
</reference>
<accession>A0ACB9GYI3</accession>
<proteinExistence type="predicted"/>
<protein>
    <submittedName>
        <fullName evidence="1">Uncharacterized protein</fullName>
    </submittedName>
</protein>
<dbReference type="EMBL" id="CM042009">
    <property type="protein sequence ID" value="KAI3788512.1"/>
    <property type="molecule type" value="Genomic_DNA"/>
</dbReference>
<keyword evidence="2" id="KW-1185">Reference proteome</keyword>
<organism evidence="1 2">
    <name type="scientific">Cichorium intybus</name>
    <name type="common">Chicory</name>
    <dbReference type="NCBI Taxonomy" id="13427"/>
    <lineage>
        <taxon>Eukaryota</taxon>
        <taxon>Viridiplantae</taxon>
        <taxon>Streptophyta</taxon>
        <taxon>Embryophyta</taxon>
        <taxon>Tracheophyta</taxon>
        <taxon>Spermatophyta</taxon>
        <taxon>Magnoliopsida</taxon>
        <taxon>eudicotyledons</taxon>
        <taxon>Gunneridae</taxon>
        <taxon>Pentapetalae</taxon>
        <taxon>asterids</taxon>
        <taxon>campanulids</taxon>
        <taxon>Asterales</taxon>
        <taxon>Asteraceae</taxon>
        <taxon>Cichorioideae</taxon>
        <taxon>Cichorieae</taxon>
        <taxon>Cichoriinae</taxon>
        <taxon>Cichorium</taxon>
    </lineage>
</organism>
<sequence>MVDHVLAILISFLSLTKSYKKPVIYKQTNKKEIIQVFEEIKYISKARQTTSWVTERLLLPSRFPHYLLSSTFLHHIKKISLKESVSLSLSLLQVCTDMGAMTSTLFLMLLFICKTPRTHSSETKHMVPVDEYVSYRVVEGGRRKLSPFQVCLMCRCCVMAADPTSCTNMPCCFGIDCQLPNKPFGVCAFVPKTCNCTTCASP</sequence>
<evidence type="ECO:0000313" key="1">
    <source>
        <dbReference type="EMBL" id="KAI3788512.1"/>
    </source>
</evidence>
<gene>
    <name evidence="1" type="ORF">L2E82_01280</name>
</gene>
<reference evidence="2" key="1">
    <citation type="journal article" date="2022" name="Mol. Ecol. Resour.">
        <title>The genomes of chicory, endive, great burdock and yacon provide insights into Asteraceae palaeo-polyploidization history and plant inulin production.</title>
        <authorList>
            <person name="Fan W."/>
            <person name="Wang S."/>
            <person name="Wang H."/>
            <person name="Wang A."/>
            <person name="Jiang F."/>
            <person name="Liu H."/>
            <person name="Zhao H."/>
            <person name="Xu D."/>
            <person name="Zhang Y."/>
        </authorList>
    </citation>
    <scope>NUCLEOTIDE SEQUENCE [LARGE SCALE GENOMIC DNA]</scope>
    <source>
        <strain evidence="2">cv. Punajuju</strain>
    </source>
</reference>
<dbReference type="Proteomes" id="UP001055811">
    <property type="component" value="Linkage Group LG01"/>
</dbReference>
<comment type="caution">
    <text evidence="1">The sequence shown here is derived from an EMBL/GenBank/DDBJ whole genome shotgun (WGS) entry which is preliminary data.</text>
</comment>